<accession>A0A917RYB2</accession>
<gene>
    <name evidence="2" type="ORF">GCM10007968_03200</name>
</gene>
<feature type="region of interest" description="Disordered" evidence="1">
    <location>
        <begin position="1"/>
        <end position="45"/>
    </location>
</feature>
<evidence type="ECO:0000313" key="2">
    <source>
        <dbReference type="EMBL" id="GGL42638.1"/>
    </source>
</evidence>
<feature type="compositionally biased region" description="Basic and acidic residues" evidence="1">
    <location>
        <begin position="1"/>
        <end position="11"/>
    </location>
</feature>
<evidence type="ECO:0000313" key="3">
    <source>
        <dbReference type="Proteomes" id="UP000654670"/>
    </source>
</evidence>
<dbReference type="AlphaFoldDB" id="A0A917RYB2"/>
<dbReference type="EMBL" id="BMOK01000001">
    <property type="protein sequence ID" value="GGL42638.1"/>
    <property type="molecule type" value="Genomic_DNA"/>
</dbReference>
<keyword evidence="3" id="KW-1185">Reference proteome</keyword>
<dbReference type="RefSeq" id="WP_188801209.1">
    <property type="nucleotide sequence ID" value="NZ_BMOK01000001.1"/>
</dbReference>
<feature type="compositionally biased region" description="Basic and acidic residues" evidence="1">
    <location>
        <begin position="36"/>
        <end position="45"/>
    </location>
</feature>
<name>A0A917RYB2_9BACL</name>
<evidence type="ECO:0000256" key="1">
    <source>
        <dbReference type="SAM" id="MobiDB-lite"/>
    </source>
</evidence>
<reference evidence="2" key="2">
    <citation type="submission" date="2020-09" db="EMBL/GenBank/DDBJ databases">
        <authorList>
            <person name="Sun Q."/>
            <person name="Ohkuma M."/>
        </authorList>
    </citation>
    <scope>NUCLEOTIDE SEQUENCE</scope>
    <source>
        <strain evidence="2">JCM 15325</strain>
    </source>
</reference>
<protein>
    <submittedName>
        <fullName evidence="2">Uncharacterized protein</fullName>
    </submittedName>
</protein>
<sequence>MSETRNKEYRVNKGKTASSVNPAGRPPDAPAAPSSKLEDRARKGK</sequence>
<proteinExistence type="predicted"/>
<reference evidence="2" key="1">
    <citation type="journal article" date="2014" name="Int. J. Syst. Evol. Microbiol.">
        <title>Complete genome sequence of Corynebacterium casei LMG S-19264T (=DSM 44701T), isolated from a smear-ripened cheese.</title>
        <authorList>
            <consortium name="US DOE Joint Genome Institute (JGI-PGF)"/>
            <person name="Walter F."/>
            <person name="Albersmeier A."/>
            <person name="Kalinowski J."/>
            <person name="Ruckert C."/>
        </authorList>
    </citation>
    <scope>NUCLEOTIDE SEQUENCE</scope>
    <source>
        <strain evidence="2">JCM 15325</strain>
    </source>
</reference>
<dbReference type="Proteomes" id="UP000654670">
    <property type="component" value="Unassembled WGS sequence"/>
</dbReference>
<comment type="caution">
    <text evidence="2">The sequence shown here is derived from an EMBL/GenBank/DDBJ whole genome shotgun (WGS) entry which is preliminary data.</text>
</comment>
<organism evidence="2 3">
    <name type="scientific">Sporolactobacillus putidus</name>
    <dbReference type="NCBI Taxonomy" id="492735"/>
    <lineage>
        <taxon>Bacteria</taxon>
        <taxon>Bacillati</taxon>
        <taxon>Bacillota</taxon>
        <taxon>Bacilli</taxon>
        <taxon>Bacillales</taxon>
        <taxon>Sporolactobacillaceae</taxon>
        <taxon>Sporolactobacillus</taxon>
    </lineage>
</organism>